<dbReference type="AlphaFoldDB" id="A0A8R1DYT4"/>
<organism evidence="11 12">
    <name type="scientific">Caenorhabditis japonica</name>
    <dbReference type="NCBI Taxonomy" id="281687"/>
    <lineage>
        <taxon>Eukaryota</taxon>
        <taxon>Metazoa</taxon>
        <taxon>Ecdysozoa</taxon>
        <taxon>Nematoda</taxon>
        <taxon>Chromadorea</taxon>
        <taxon>Rhabditida</taxon>
        <taxon>Rhabditina</taxon>
        <taxon>Rhabditomorpha</taxon>
        <taxon>Rhabditoidea</taxon>
        <taxon>Rhabditidae</taxon>
        <taxon>Peloderinae</taxon>
        <taxon>Caenorhabditis</taxon>
    </lineage>
</organism>
<comment type="catalytic activity">
    <reaction evidence="9 10">
        <text>tRNA(Tyr) + L-tyrosine + ATP = L-tyrosyl-tRNA(Tyr) + AMP + diphosphate + H(+)</text>
        <dbReference type="Rhea" id="RHEA:10220"/>
        <dbReference type="Rhea" id="RHEA-COMP:9706"/>
        <dbReference type="Rhea" id="RHEA-COMP:9707"/>
        <dbReference type="ChEBI" id="CHEBI:15378"/>
        <dbReference type="ChEBI" id="CHEBI:30616"/>
        <dbReference type="ChEBI" id="CHEBI:33019"/>
        <dbReference type="ChEBI" id="CHEBI:58315"/>
        <dbReference type="ChEBI" id="CHEBI:78442"/>
        <dbReference type="ChEBI" id="CHEBI:78536"/>
        <dbReference type="ChEBI" id="CHEBI:456215"/>
        <dbReference type="EC" id="6.1.1.1"/>
    </reaction>
</comment>
<keyword evidence="3 10" id="KW-0547">Nucleotide-binding</keyword>
<dbReference type="FunFam" id="3.40.50.620:FF:000287">
    <property type="entry name" value="Tyrosine--tRNA ligase"/>
    <property type="match status" value="1"/>
</dbReference>
<reference evidence="11" key="2">
    <citation type="submission" date="2022-06" db="UniProtKB">
        <authorList>
            <consortium name="EnsemblMetazoa"/>
        </authorList>
    </citation>
    <scope>IDENTIFICATION</scope>
    <source>
        <strain evidence="11">DF5081</strain>
    </source>
</reference>
<keyword evidence="6 10" id="KW-0648">Protein biosynthesis</keyword>
<evidence type="ECO:0000256" key="1">
    <source>
        <dbReference type="ARBA" id="ARBA00013160"/>
    </source>
</evidence>
<evidence type="ECO:0000256" key="6">
    <source>
        <dbReference type="ARBA" id="ARBA00022917"/>
    </source>
</evidence>
<dbReference type="GO" id="GO:0005524">
    <property type="term" value="F:ATP binding"/>
    <property type="evidence" value="ECO:0007669"/>
    <property type="project" value="UniProtKB-KW"/>
</dbReference>
<dbReference type="Proteomes" id="UP000005237">
    <property type="component" value="Unassembled WGS sequence"/>
</dbReference>
<dbReference type="InterPro" id="IPR024088">
    <property type="entry name" value="Tyr-tRNA-ligase_bac-type"/>
</dbReference>
<dbReference type="Gene3D" id="1.10.240.10">
    <property type="entry name" value="Tyrosyl-Transfer RNA Synthetase"/>
    <property type="match status" value="1"/>
</dbReference>
<dbReference type="PROSITE" id="PS00178">
    <property type="entry name" value="AA_TRNA_LIGASE_I"/>
    <property type="match status" value="1"/>
</dbReference>
<keyword evidence="2 10" id="KW-0436">Ligase</keyword>
<proteinExistence type="inferred from homology"/>
<keyword evidence="4 10" id="KW-0067">ATP-binding</keyword>
<keyword evidence="5" id="KW-0694">RNA-binding</keyword>
<evidence type="ECO:0000256" key="2">
    <source>
        <dbReference type="ARBA" id="ARBA00022598"/>
    </source>
</evidence>
<name>A0A8R1DYT4_CAEJA</name>
<dbReference type="InterPro" id="IPR002305">
    <property type="entry name" value="aa-tRNA-synth_Ic"/>
</dbReference>
<sequence>MCFMTFTGEKSGDIFDGFGDGYDGNAGDGGVNDKENERINSRAITFGSRKMFFTKRLGDAALKSVREPRVKYAFVDYVKDLDSRKPLQHSYPADLLTKFDAELKELSPYVYAGFDPTAESLHIGNLLILVNLIRAQNFGIRPIALIGEFTASIGDPSGKKAERDLLAEEIIVHNSKKVTDQIRGIFENATISSEAPIIVNNKDWLGKIALRDFFRQCKHMQMGKMLRMKTIKTRLEAGLSYTEFSYQTLQAYDWNTLSEKFGCRFQLGGYDQLGHLDFGAHYIKKMSSQTGKNPFAAGVCFPILTDSAGNKLGKSEGGGALWLDTKKTSPFHFYQFFAQLHDDKAEELLPLFSLRSIEELEEIIKEHKNNLGKWIAQKELASEITRIAHGKEGLEVALRCTKVMFGGKRPDLSGLTRSEILQLFRKTIDLKKEEVSTFGDLAVKTRTDKMNGRALMTKGAFSVNGEKKRDPTEAAENFVLPNASDLSLICWGKRDYQLVRWI</sequence>
<dbReference type="Pfam" id="PF00579">
    <property type="entry name" value="tRNA-synt_1b"/>
    <property type="match status" value="1"/>
</dbReference>
<keyword evidence="7 10" id="KW-0030">Aminoacyl-tRNA synthetase</keyword>
<dbReference type="Gene3D" id="3.10.290.10">
    <property type="entry name" value="RNA-binding S4 domain"/>
    <property type="match status" value="1"/>
</dbReference>
<dbReference type="EnsemblMetazoa" id="CJA14390b.1">
    <property type="protein sequence ID" value="CJA14390b.1"/>
    <property type="gene ID" value="WBGene00133594"/>
</dbReference>
<dbReference type="FunFam" id="1.10.240.10:FF:000001">
    <property type="entry name" value="Tyrosine--tRNA ligase"/>
    <property type="match status" value="1"/>
</dbReference>
<dbReference type="PANTHER" id="PTHR11766">
    <property type="entry name" value="TYROSYL-TRNA SYNTHETASE"/>
    <property type="match status" value="1"/>
</dbReference>
<evidence type="ECO:0000256" key="7">
    <source>
        <dbReference type="ARBA" id="ARBA00023146"/>
    </source>
</evidence>
<dbReference type="InterPro" id="IPR036986">
    <property type="entry name" value="S4_RNA-bd_sf"/>
</dbReference>
<reference evidence="12" key="1">
    <citation type="submission" date="2010-08" db="EMBL/GenBank/DDBJ databases">
        <authorList>
            <consortium name="Caenorhabditis japonica Sequencing Consortium"/>
            <person name="Wilson R.K."/>
        </authorList>
    </citation>
    <scope>NUCLEOTIDE SEQUENCE [LARGE SCALE GENOMIC DNA]</scope>
    <source>
        <strain evidence="12">DF5081</strain>
    </source>
</reference>
<dbReference type="PANTHER" id="PTHR11766:SF0">
    <property type="entry name" value="TYROSINE--TRNA LIGASE, MITOCHONDRIAL"/>
    <property type="match status" value="1"/>
</dbReference>
<dbReference type="GO" id="GO:0005829">
    <property type="term" value="C:cytosol"/>
    <property type="evidence" value="ECO:0007669"/>
    <property type="project" value="TreeGrafter"/>
</dbReference>
<protein>
    <recommendedName>
        <fullName evidence="1 10">Tyrosine--tRNA ligase</fullName>
        <ecNumber evidence="1 10">6.1.1.1</ecNumber>
    </recommendedName>
    <alternativeName>
        <fullName evidence="8 10">Tyrosyl-tRNA synthetase</fullName>
    </alternativeName>
</protein>
<comment type="similarity">
    <text evidence="10">Belongs to the class-I aminoacyl-tRNA synthetase family.</text>
</comment>
<dbReference type="InterPro" id="IPR002307">
    <property type="entry name" value="Tyr-tRNA-ligase"/>
</dbReference>
<dbReference type="GO" id="GO:0005739">
    <property type="term" value="C:mitochondrion"/>
    <property type="evidence" value="ECO:0007669"/>
    <property type="project" value="TreeGrafter"/>
</dbReference>
<evidence type="ECO:0000256" key="8">
    <source>
        <dbReference type="ARBA" id="ARBA00033323"/>
    </source>
</evidence>
<evidence type="ECO:0000256" key="10">
    <source>
        <dbReference type="RuleBase" id="RU361234"/>
    </source>
</evidence>
<dbReference type="CDD" id="cd00805">
    <property type="entry name" value="TyrRS_core"/>
    <property type="match status" value="1"/>
</dbReference>
<accession>A0A8R1DYT4</accession>
<evidence type="ECO:0000256" key="3">
    <source>
        <dbReference type="ARBA" id="ARBA00022741"/>
    </source>
</evidence>
<dbReference type="Gene3D" id="3.40.50.620">
    <property type="entry name" value="HUPs"/>
    <property type="match status" value="1"/>
</dbReference>
<dbReference type="InterPro" id="IPR014729">
    <property type="entry name" value="Rossmann-like_a/b/a_fold"/>
</dbReference>
<dbReference type="GO" id="GO:0004831">
    <property type="term" value="F:tyrosine-tRNA ligase activity"/>
    <property type="evidence" value="ECO:0007669"/>
    <property type="project" value="UniProtKB-EC"/>
</dbReference>
<evidence type="ECO:0000256" key="9">
    <source>
        <dbReference type="ARBA" id="ARBA00048248"/>
    </source>
</evidence>
<dbReference type="EC" id="6.1.1.1" evidence="1 10"/>
<keyword evidence="12" id="KW-1185">Reference proteome</keyword>
<dbReference type="NCBIfam" id="TIGR00234">
    <property type="entry name" value="tyrS"/>
    <property type="match status" value="1"/>
</dbReference>
<dbReference type="InterPro" id="IPR001412">
    <property type="entry name" value="aa-tRNA-synth_I_CS"/>
</dbReference>
<dbReference type="PRINTS" id="PR01040">
    <property type="entry name" value="TRNASYNTHTYR"/>
</dbReference>
<evidence type="ECO:0000256" key="4">
    <source>
        <dbReference type="ARBA" id="ARBA00022840"/>
    </source>
</evidence>
<dbReference type="GO" id="GO:0006437">
    <property type="term" value="P:tyrosyl-tRNA aminoacylation"/>
    <property type="evidence" value="ECO:0007669"/>
    <property type="project" value="InterPro"/>
</dbReference>
<dbReference type="SUPFAM" id="SSF52374">
    <property type="entry name" value="Nucleotidylyl transferase"/>
    <property type="match status" value="1"/>
</dbReference>
<evidence type="ECO:0000313" key="12">
    <source>
        <dbReference type="Proteomes" id="UP000005237"/>
    </source>
</evidence>
<evidence type="ECO:0000313" key="11">
    <source>
        <dbReference type="EnsemblMetazoa" id="CJA14390b.1"/>
    </source>
</evidence>
<dbReference type="GO" id="GO:0003723">
    <property type="term" value="F:RNA binding"/>
    <property type="evidence" value="ECO:0007669"/>
    <property type="project" value="UniProtKB-KW"/>
</dbReference>
<evidence type="ECO:0000256" key="5">
    <source>
        <dbReference type="ARBA" id="ARBA00022884"/>
    </source>
</evidence>